<proteinExistence type="predicted"/>
<dbReference type="PANTHER" id="PTHR39441:SF1">
    <property type="entry name" value="DUF2252 DOMAIN-CONTAINING PROTEIN"/>
    <property type="match status" value="1"/>
</dbReference>
<dbReference type="PANTHER" id="PTHR39441">
    <property type="entry name" value="DUF2252 DOMAIN-CONTAINING PROTEIN"/>
    <property type="match status" value="1"/>
</dbReference>
<dbReference type="Pfam" id="PF10009">
    <property type="entry name" value="DUF2252"/>
    <property type="match status" value="1"/>
</dbReference>
<protein>
    <recommendedName>
        <fullName evidence="3">DUF2252 domain-containing protein</fullName>
    </recommendedName>
</protein>
<name>A0ABQ4D905_9CELL</name>
<evidence type="ECO:0008006" key="3">
    <source>
        <dbReference type="Google" id="ProtNLM"/>
    </source>
</evidence>
<accession>A0ABQ4D905</accession>
<dbReference type="InterPro" id="IPR018721">
    <property type="entry name" value="DUF2252"/>
</dbReference>
<comment type="caution">
    <text evidence="1">The sequence shown here is derived from an EMBL/GenBank/DDBJ whole genome shotgun (WGS) entry which is preliminary data.</text>
</comment>
<keyword evidence="2" id="KW-1185">Reference proteome</keyword>
<gene>
    <name evidence="1" type="ORF">Col01nite_13590</name>
</gene>
<evidence type="ECO:0000313" key="1">
    <source>
        <dbReference type="EMBL" id="GIG32200.1"/>
    </source>
</evidence>
<evidence type="ECO:0000313" key="2">
    <source>
        <dbReference type="Proteomes" id="UP000618382"/>
    </source>
</evidence>
<sequence>MGQDVPTRSERAAAGRAVRAAVPRGALADPGVTTGRADPVGLVVAQEATRVANLLPLRHRRMAASPFAFYRGSAVVMAHDLASVPATGLTVQLCGDAHLANFGLYASPERRLLLDLNDFDETAPGPFEWDVKRLVASVELAAREIGAPAAGRRAAVVATARAYRVAMRGFARMSTLDVWYARLDADRALVEQARPAGGRAARRTERALARARRRDQLSAVGGLTTVEDGVRRFVPDPPLLQTLDGLVGPERAGAFRDGLGDLLRGYRRTLPSDRRHLLDRYRLVDVARKVVGVGSVGTRAFVLVVQGDDADDALVLQAKEAQRSVVAAVLGTRGPAQEGQRVVEGQRLMQAASDVLLGWQRTAGVDGVARDYYVRQLRDWKGGFDVAGARLPGLTAYGRACAWTLARAHARSGDRVAVAAYLGGGDRADEAFADLAAACADRTEADHAAFAAAVRSGRLTGVDA</sequence>
<reference evidence="1 2" key="1">
    <citation type="submission" date="2021-01" db="EMBL/GenBank/DDBJ databases">
        <title>Whole genome shotgun sequence of Cellulomonas oligotrophica NBRC 109435.</title>
        <authorList>
            <person name="Komaki H."/>
            <person name="Tamura T."/>
        </authorList>
    </citation>
    <scope>NUCLEOTIDE SEQUENCE [LARGE SCALE GENOMIC DNA]</scope>
    <source>
        <strain evidence="1 2">NBRC 109435</strain>
    </source>
</reference>
<organism evidence="1 2">
    <name type="scientific">Cellulomonas oligotrophica</name>
    <dbReference type="NCBI Taxonomy" id="931536"/>
    <lineage>
        <taxon>Bacteria</taxon>
        <taxon>Bacillati</taxon>
        <taxon>Actinomycetota</taxon>
        <taxon>Actinomycetes</taxon>
        <taxon>Micrococcales</taxon>
        <taxon>Cellulomonadaceae</taxon>
        <taxon>Cellulomonas</taxon>
    </lineage>
</organism>
<dbReference type="Proteomes" id="UP000618382">
    <property type="component" value="Unassembled WGS sequence"/>
</dbReference>
<dbReference type="EMBL" id="BONN01000003">
    <property type="protein sequence ID" value="GIG32200.1"/>
    <property type="molecule type" value="Genomic_DNA"/>
</dbReference>